<dbReference type="GO" id="GO:0034198">
    <property type="term" value="P:cellular response to amino acid starvation"/>
    <property type="evidence" value="ECO:0007669"/>
    <property type="project" value="UniProtKB-UniRule"/>
</dbReference>
<keyword evidence="1" id="KW-0458">Lysosome</keyword>
<dbReference type="Pfam" id="PF03666">
    <property type="entry name" value="NPR3"/>
    <property type="match status" value="1"/>
</dbReference>
<accession>A0A0L7L183</accession>
<dbReference type="Proteomes" id="UP000037510">
    <property type="component" value="Unassembled WGS sequence"/>
</dbReference>
<keyword evidence="3" id="KW-1185">Reference proteome</keyword>
<dbReference type="GO" id="GO:0005764">
    <property type="term" value="C:lysosome"/>
    <property type="evidence" value="ECO:0007669"/>
    <property type="project" value="UniProtKB-SubCell"/>
</dbReference>
<comment type="similarity">
    <text evidence="1">Belongs to the NPR3 family.</text>
</comment>
<dbReference type="AlphaFoldDB" id="A0A0L7L183"/>
<keyword evidence="1" id="KW-0732">Signal</keyword>
<dbReference type="PANTHER" id="PTHR13153">
    <property type="entry name" value="CGTHBA PROTEIN -14 GENE PROTEIN"/>
    <property type="match status" value="1"/>
</dbReference>
<proteinExistence type="inferred from homology"/>
<comment type="function">
    <text evidence="1">As a component of the GATOR1 complex functions as an inhibitor of the amino acid-sensing branch of the TORC1 pathway.</text>
</comment>
<dbReference type="GO" id="GO:0010508">
    <property type="term" value="P:positive regulation of autophagy"/>
    <property type="evidence" value="ECO:0007669"/>
    <property type="project" value="TreeGrafter"/>
</dbReference>
<dbReference type="InterPro" id="IPR005365">
    <property type="entry name" value="Npr3"/>
</dbReference>
<dbReference type="PANTHER" id="PTHR13153:SF5">
    <property type="entry name" value="GATOR COMPLEX PROTEIN NPRL3"/>
    <property type="match status" value="1"/>
</dbReference>
<evidence type="ECO:0000313" key="2">
    <source>
        <dbReference type="EMBL" id="KOB69247.1"/>
    </source>
</evidence>
<dbReference type="GO" id="GO:1904262">
    <property type="term" value="P:negative regulation of TORC1 signaling"/>
    <property type="evidence" value="ECO:0007669"/>
    <property type="project" value="TreeGrafter"/>
</dbReference>
<protein>
    <recommendedName>
        <fullName evidence="1">GATOR complex protein NPRL3</fullName>
    </recommendedName>
    <alternativeName>
        <fullName evidence="1">Nitrogen permease regulator 3-like protein</fullName>
    </alternativeName>
</protein>
<comment type="subcellular location">
    <subcellularLocation>
        <location evidence="1">Lysosome</location>
    </subcellularLocation>
</comment>
<feature type="non-terminal residue" evidence="2">
    <location>
        <position position="348"/>
    </location>
</feature>
<comment type="caution">
    <text evidence="2">The sequence shown here is derived from an EMBL/GenBank/DDBJ whole genome shotgun (WGS) entry which is preliminary data.</text>
</comment>
<organism evidence="2 3">
    <name type="scientific">Operophtera brumata</name>
    <name type="common">Winter moth</name>
    <name type="synonym">Phalaena brumata</name>
    <dbReference type="NCBI Taxonomy" id="104452"/>
    <lineage>
        <taxon>Eukaryota</taxon>
        <taxon>Metazoa</taxon>
        <taxon>Ecdysozoa</taxon>
        <taxon>Arthropoda</taxon>
        <taxon>Hexapoda</taxon>
        <taxon>Insecta</taxon>
        <taxon>Pterygota</taxon>
        <taxon>Neoptera</taxon>
        <taxon>Endopterygota</taxon>
        <taxon>Lepidoptera</taxon>
        <taxon>Glossata</taxon>
        <taxon>Ditrysia</taxon>
        <taxon>Geometroidea</taxon>
        <taxon>Geometridae</taxon>
        <taxon>Larentiinae</taxon>
        <taxon>Operophtera</taxon>
    </lineage>
</organism>
<dbReference type="STRING" id="104452.A0A0L7L183"/>
<sequence>MPATPPSGLDQSHPKLPAVVQSSNQEVLLRITIMEVNPLNIFFVKSDSKGDRLLFRYPYTNENKDEDKQKKCGRHNPYAITSTEDLLQNPQSQMSNISKGQLSGFTDEMLSTLFAVKAELCNRKFELKVNDVRFVGHPTLLPYRTNKDDTAASIVTNIVFALQASASHSIVKCYYDLSKRLGIALRHEEKNSEMNGENDDEEDNLRHSVSSATHVEEPKSAFHLILQRSSLARAMKAVFEELTHQIHNRGLIIEPETIDKCLGKLRPYHGILLLVNPNELLDSIPLDGSSALLRLIKLYSPLKMHLPLWYVSRGVFGGGGGARLLQRRLLLQLHTYVQFNSPHWGRSP</sequence>
<reference evidence="2 3" key="1">
    <citation type="journal article" date="2015" name="Genome Biol. Evol.">
        <title>The genome of winter moth (Operophtera brumata) provides a genomic perspective on sexual dimorphism and phenology.</title>
        <authorList>
            <person name="Derks M.F."/>
            <person name="Smit S."/>
            <person name="Salis L."/>
            <person name="Schijlen E."/>
            <person name="Bossers A."/>
            <person name="Mateman C."/>
            <person name="Pijl A.S."/>
            <person name="de Ridder D."/>
            <person name="Groenen M.A."/>
            <person name="Visser M.E."/>
            <person name="Megens H.J."/>
        </authorList>
    </citation>
    <scope>NUCLEOTIDE SEQUENCE [LARGE SCALE GENOMIC DNA]</scope>
    <source>
        <strain evidence="2">WM2013NL</strain>
        <tissue evidence="2">Head and thorax</tissue>
    </source>
</reference>
<evidence type="ECO:0000256" key="1">
    <source>
        <dbReference type="RuleBase" id="RU368069"/>
    </source>
</evidence>
<dbReference type="GO" id="GO:1990130">
    <property type="term" value="C:GATOR1 complex"/>
    <property type="evidence" value="ECO:0007669"/>
    <property type="project" value="UniProtKB-UniRule"/>
</dbReference>
<gene>
    <name evidence="2" type="ORF">OBRU01_17217</name>
</gene>
<evidence type="ECO:0000313" key="3">
    <source>
        <dbReference type="Proteomes" id="UP000037510"/>
    </source>
</evidence>
<dbReference type="GO" id="GO:0038202">
    <property type="term" value="P:TORC1 signaling"/>
    <property type="evidence" value="ECO:0007669"/>
    <property type="project" value="TreeGrafter"/>
</dbReference>
<dbReference type="EMBL" id="JTDY01003621">
    <property type="protein sequence ID" value="KOB69247.1"/>
    <property type="molecule type" value="Genomic_DNA"/>
</dbReference>
<name>A0A0L7L183_OPEBR</name>